<name>A0A0M8M7M1_9FLAO</name>
<dbReference type="AlphaFoldDB" id="A0A0M8M7M1"/>
<evidence type="ECO:0000313" key="3">
    <source>
        <dbReference type="Proteomes" id="UP000037755"/>
    </source>
</evidence>
<accession>A0A0M8M7M1</accession>
<gene>
    <name evidence="2" type="ORF">AM493_02815</name>
</gene>
<keyword evidence="1" id="KW-0732">Signal</keyword>
<reference evidence="2 3" key="1">
    <citation type="submission" date="2015-08" db="EMBL/GenBank/DDBJ databases">
        <title>Whole genome sequence of Flavobacterium akiainvivens IK-1T, from decaying Wikstroemia oahuensis, an endemic Hawaiian shrub.</title>
        <authorList>
            <person name="Wan X."/>
            <person name="Hou S."/>
            <person name="Saito J."/>
            <person name="Donachie S."/>
        </authorList>
    </citation>
    <scope>NUCLEOTIDE SEQUENCE [LARGE SCALE GENOMIC DNA]</scope>
    <source>
        <strain evidence="2 3">IK-1</strain>
    </source>
</reference>
<organism evidence="2 3">
    <name type="scientific">Flavobacterium akiainvivens</name>
    <dbReference type="NCBI Taxonomy" id="1202724"/>
    <lineage>
        <taxon>Bacteria</taxon>
        <taxon>Pseudomonadati</taxon>
        <taxon>Bacteroidota</taxon>
        <taxon>Flavobacteriia</taxon>
        <taxon>Flavobacteriales</taxon>
        <taxon>Flavobacteriaceae</taxon>
        <taxon>Flavobacterium</taxon>
    </lineage>
</organism>
<evidence type="ECO:0000313" key="2">
    <source>
        <dbReference type="EMBL" id="KOS05083.1"/>
    </source>
</evidence>
<feature type="chain" id="PRO_5005818123" evidence="1">
    <location>
        <begin position="20"/>
        <end position="170"/>
    </location>
</feature>
<evidence type="ECO:0000256" key="1">
    <source>
        <dbReference type="SAM" id="SignalP"/>
    </source>
</evidence>
<dbReference type="EMBL" id="LIYD01000005">
    <property type="protein sequence ID" value="KOS05083.1"/>
    <property type="molecule type" value="Genomic_DNA"/>
</dbReference>
<keyword evidence="3" id="KW-1185">Reference proteome</keyword>
<feature type="signal peptide" evidence="1">
    <location>
        <begin position="1"/>
        <end position="19"/>
    </location>
</feature>
<dbReference type="Proteomes" id="UP000037755">
    <property type="component" value="Unassembled WGS sequence"/>
</dbReference>
<dbReference type="PATRIC" id="fig|1202724.3.peg.578"/>
<dbReference type="STRING" id="1202724.AM493_02815"/>
<dbReference type="RefSeq" id="WP_054406145.1">
    <property type="nucleotide sequence ID" value="NZ_FOYA01000006.1"/>
</dbReference>
<proteinExistence type="predicted"/>
<protein>
    <submittedName>
        <fullName evidence="2">Uncharacterized protein</fullName>
    </submittedName>
</protein>
<comment type="caution">
    <text evidence="2">The sequence shown here is derived from an EMBL/GenBank/DDBJ whole genome shotgun (WGS) entry which is preliminary data.</text>
</comment>
<sequence>MKKIIYLFCIIAFTNLATAQNNEVSNDPEYQLHYNKYKELYLKRIFSEAYINYEKVFDHYKKMINYEHNKYRILNVKDLGAWTRAHLSDTKFKSIKEADDEWIKLLDATELERKQNNEFDTYQYKVLKLPYGPRLMALVLIDIMTVIPEHYGLSKEKVDGLKEYLKKQKQ</sequence>